<accession>A0A4V1INA4</accession>
<evidence type="ECO:0000256" key="1">
    <source>
        <dbReference type="SAM" id="Phobius"/>
    </source>
</evidence>
<dbReference type="AlphaFoldDB" id="A0A4V1INA4"/>
<feature type="transmembrane region" description="Helical" evidence="1">
    <location>
        <begin position="90"/>
        <end position="115"/>
    </location>
</feature>
<keyword evidence="3" id="KW-1185">Reference proteome</keyword>
<dbReference type="Proteomes" id="UP000257039">
    <property type="component" value="Unassembled WGS sequence"/>
</dbReference>
<dbReference type="EMBL" id="NDXW01000001">
    <property type="protein sequence ID" value="RDH43041.1"/>
    <property type="molecule type" value="Genomic_DNA"/>
</dbReference>
<keyword evidence="1" id="KW-0472">Membrane</keyword>
<keyword evidence="1" id="KW-0812">Transmembrane</keyword>
<organism evidence="2 3">
    <name type="scientific">Zooshikella ganghwensis</name>
    <dbReference type="NCBI Taxonomy" id="202772"/>
    <lineage>
        <taxon>Bacteria</taxon>
        <taxon>Pseudomonadati</taxon>
        <taxon>Pseudomonadota</taxon>
        <taxon>Gammaproteobacteria</taxon>
        <taxon>Oceanospirillales</taxon>
        <taxon>Zooshikellaceae</taxon>
        <taxon>Zooshikella</taxon>
    </lineage>
</organism>
<proteinExistence type="predicted"/>
<feature type="transmembrane region" description="Helical" evidence="1">
    <location>
        <begin position="30"/>
        <end position="47"/>
    </location>
</feature>
<dbReference type="RefSeq" id="WP_094786443.1">
    <property type="nucleotide sequence ID" value="NZ_NDXW01000001.1"/>
</dbReference>
<protein>
    <submittedName>
        <fullName evidence="2">Uncharacterized protein</fullName>
    </submittedName>
</protein>
<sequence length="119" mass="12547">MKAILIGSLVVLSISSVTLGASLIFEWHTLGYGAWLSMVIGSFIVAAKEPRRKFMYSVLLAMPASIILAGLNYLYGVLGIPVDFGGMRGALVVVVMALPIAIILCAIGGGIGHVYTHNK</sequence>
<feature type="transmembrane region" description="Helical" evidence="1">
    <location>
        <begin position="54"/>
        <end position="78"/>
    </location>
</feature>
<evidence type="ECO:0000313" key="2">
    <source>
        <dbReference type="EMBL" id="RDH43041.1"/>
    </source>
</evidence>
<reference evidence="2 3" key="1">
    <citation type="submission" date="2017-04" db="EMBL/GenBank/DDBJ databases">
        <title>Draft genome sequence of Zooshikella ganghwensis VG4 isolated from Red Sea sediments.</title>
        <authorList>
            <person name="Rehman Z."/>
            <person name="Alam I."/>
            <person name="Kamau A."/>
            <person name="Bajic V."/>
            <person name="Leiknes T."/>
        </authorList>
    </citation>
    <scope>NUCLEOTIDE SEQUENCE [LARGE SCALE GENOMIC DNA]</scope>
    <source>
        <strain evidence="2 3">VG4</strain>
    </source>
</reference>
<gene>
    <name evidence="2" type="ORF">B9G39_06010</name>
</gene>
<keyword evidence="1" id="KW-1133">Transmembrane helix</keyword>
<comment type="caution">
    <text evidence="2">The sequence shown here is derived from an EMBL/GenBank/DDBJ whole genome shotgun (WGS) entry which is preliminary data.</text>
</comment>
<name>A0A4V1INA4_9GAMM</name>
<evidence type="ECO:0000313" key="3">
    <source>
        <dbReference type="Proteomes" id="UP000257039"/>
    </source>
</evidence>